<evidence type="ECO:0000313" key="2">
    <source>
        <dbReference type="Proteomes" id="UP000815677"/>
    </source>
</evidence>
<keyword evidence="2" id="KW-1185">Reference proteome</keyword>
<evidence type="ECO:0000313" key="1">
    <source>
        <dbReference type="EMBL" id="GAT49640.1"/>
    </source>
</evidence>
<protein>
    <submittedName>
        <fullName evidence="1">Uncharacterized protein</fullName>
    </submittedName>
</protein>
<proteinExistence type="predicted"/>
<dbReference type="EMBL" id="DF845737">
    <property type="protein sequence ID" value="GAT49640.1"/>
    <property type="molecule type" value="Genomic_DNA"/>
</dbReference>
<accession>A0ABQ0LET3</accession>
<sequence length="210" mass="22764">MTVFEAEVGSETLFAVCRLLLAPFVPWIRPTLRSKWCGWCLVVSGGVGRPENHSLSLTKRLWTTDQHQVVPAAPVPAFAGCFVKHGAVVSVHSRRRFGALVCEHVVASESAGERLAGIVGLIPPTSPQRKSLPGQCLYVWRFPASPKPLALLETSTPRFRDASSSMTCEMVLGHTGPLADRIQRHPGRSLSSTSSLVRIVCPDSTWPSGT</sequence>
<dbReference type="Proteomes" id="UP000815677">
    <property type="component" value="Unassembled WGS sequence"/>
</dbReference>
<name>A0ABQ0LET3_MYCCL</name>
<reference evidence="1" key="1">
    <citation type="submission" date="2014-09" db="EMBL/GenBank/DDBJ databases">
        <title>Genome sequence of the luminous mushroom Mycena chlorophos for searching fungal bioluminescence genes.</title>
        <authorList>
            <person name="Tanaka Y."/>
            <person name="Kasuga D."/>
            <person name="Oba Y."/>
            <person name="Hase S."/>
            <person name="Sato K."/>
            <person name="Oba Y."/>
            <person name="Sakakibara Y."/>
        </authorList>
    </citation>
    <scope>NUCLEOTIDE SEQUENCE</scope>
</reference>
<gene>
    <name evidence="1" type="ORF">MCHLO_06940</name>
</gene>
<organism evidence="1 2">
    <name type="scientific">Mycena chlorophos</name>
    <name type="common">Agaric fungus</name>
    <name type="synonym">Agaricus chlorophos</name>
    <dbReference type="NCBI Taxonomy" id="658473"/>
    <lineage>
        <taxon>Eukaryota</taxon>
        <taxon>Fungi</taxon>
        <taxon>Dikarya</taxon>
        <taxon>Basidiomycota</taxon>
        <taxon>Agaricomycotina</taxon>
        <taxon>Agaricomycetes</taxon>
        <taxon>Agaricomycetidae</taxon>
        <taxon>Agaricales</taxon>
        <taxon>Marasmiineae</taxon>
        <taxon>Mycenaceae</taxon>
        <taxon>Mycena</taxon>
    </lineage>
</organism>